<dbReference type="PRINTS" id="PR00040">
    <property type="entry name" value="HTHMERR"/>
</dbReference>
<evidence type="ECO:0000313" key="10">
    <source>
        <dbReference type="Proteomes" id="UP000229498"/>
    </source>
</evidence>
<dbReference type="InterPro" id="IPR047057">
    <property type="entry name" value="MerR_fam"/>
</dbReference>
<dbReference type="InterPro" id="IPR011794">
    <property type="entry name" value="MerR"/>
</dbReference>
<dbReference type="InterPro" id="IPR009061">
    <property type="entry name" value="DNA-bd_dom_put_sf"/>
</dbReference>
<dbReference type="OrthoDB" id="9802944at2"/>
<keyword evidence="2" id="KW-0475">Mercuric resistance</keyword>
<comment type="caution">
    <text evidence="9">The sequence shown here is derived from an EMBL/GenBank/DDBJ whole genome shotgun (WGS) entry which is preliminary data.</text>
</comment>
<dbReference type="Pfam" id="PF13411">
    <property type="entry name" value="MerR_1"/>
    <property type="match status" value="1"/>
</dbReference>
<dbReference type="InterPro" id="IPR000551">
    <property type="entry name" value="MerR-type_HTH_dom"/>
</dbReference>
<protein>
    <recommendedName>
        <fullName evidence="1">Mercuric resistance operon regulatory protein</fullName>
    </recommendedName>
</protein>
<evidence type="ECO:0000259" key="8">
    <source>
        <dbReference type="PROSITE" id="PS50937"/>
    </source>
</evidence>
<evidence type="ECO:0000313" key="9">
    <source>
        <dbReference type="EMBL" id="PJK29201.1"/>
    </source>
</evidence>
<keyword evidence="5" id="KW-0238">DNA-binding</keyword>
<dbReference type="Proteomes" id="UP000229498">
    <property type="component" value="Unassembled WGS sequence"/>
</dbReference>
<dbReference type="SUPFAM" id="SSF46955">
    <property type="entry name" value="Putative DNA-binding domain"/>
    <property type="match status" value="1"/>
</dbReference>
<dbReference type="PROSITE" id="PS50937">
    <property type="entry name" value="HTH_MERR_2"/>
    <property type="match status" value="1"/>
</dbReference>
<evidence type="ECO:0000256" key="3">
    <source>
        <dbReference type="ARBA" id="ARBA00022914"/>
    </source>
</evidence>
<dbReference type="GO" id="GO:0003677">
    <property type="term" value="F:DNA binding"/>
    <property type="evidence" value="ECO:0007669"/>
    <property type="project" value="UniProtKB-KW"/>
</dbReference>
<comment type="function">
    <text evidence="7">Mediates the mercuric-dependent induction of mercury resistance operon. In the absence of mercury MerR represses transcription by binding tightly to the mer operator region; when mercury is present the dimeric complex binds a single ion and becomes a potent transcriptional activator, while remaining bound to the mer site.</text>
</comment>
<dbReference type="SMART" id="SM00422">
    <property type="entry name" value="HTH_MERR"/>
    <property type="match status" value="1"/>
</dbReference>
<reference evidence="9 10" key="1">
    <citation type="submission" date="2017-11" db="EMBL/GenBank/DDBJ databases">
        <title>Draft genome sequence of Rhizobiales bacterium SY3-13.</title>
        <authorList>
            <person name="Sun C."/>
        </authorList>
    </citation>
    <scope>NUCLEOTIDE SEQUENCE [LARGE SCALE GENOMIC DNA]</scope>
    <source>
        <strain evidence="9 10">SY3-13</strain>
    </source>
</reference>
<evidence type="ECO:0000256" key="5">
    <source>
        <dbReference type="ARBA" id="ARBA00023125"/>
    </source>
</evidence>
<keyword evidence="10" id="KW-1185">Reference proteome</keyword>
<accession>A0A2M9G0F7</accession>
<keyword evidence="4" id="KW-0805">Transcription regulation</keyword>
<dbReference type="AlphaFoldDB" id="A0A2M9G0F7"/>
<feature type="domain" description="HTH merR-type" evidence="8">
    <location>
        <begin position="5"/>
        <end position="74"/>
    </location>
</feature>
<dbReference type="GO" id="GO:0045340">
    <property type="term" value="F:mercury ion binding"/>
    <property type="evidence" value="ECO:0007669"/>
    <property type="project" value="InterPro"/>
</dbReference>
<sequence>MAKANMTIGRAAKAAGVRIATIRFYERRGLIAQPRKPESGYRTYPDETVSRIRFIRQAQEIGFSLAEVAELLSLRADPRADCGDVRARAIGKRAEVQAKLDQLTQIRAALDELIASCPGGGNVRACTILDAMQREPAGAETATSSTTFRSR</sequence>
<dbReference type="EMBL" id="PHIG01000035">
    <property type="protein sequence ID" value="PJK29201.1"/>
    <property type="molecule type" value="Genomic_DNA"/>
</dbReference>
<keyword evidence="6" id="KW-0804">Transcription</keyword>
<evidence type="ECO:0000256" key="6">
    <source>
        <dbReference type="ARBA" id="ARBA00023163"/>
    </source>
</evidence>
<evidence type="ECO:0000256" key="2">
    <source>
        <dbReference type="ARBA" id="ARBA00022466"/>
    </source>
</evidence>
<dbReference type="RefSeq" id="WP_109795842.1">
    <property type="nucleotide sequence ID" value="NZ_PHIG01000035.1"/>
</dbReference>
<gene>
    <name evidence="9" type="ORF">CVT23_12990</name>
</gene>
<proteinExistence type="predicted"/>
<keyword evidence="3" id="KW-0476">Mercury</keyword>
<dbReference type="PANTHER" id="PTHR30204">
    <property type="entry name" value="REDOX-CYCLING DRUG-SENSING TRANSCRIPTIONAL ACTIVATOR SOXR"/>
    <property type="match status" value="1"/>
</dbReference>
<dbReference type="GO" id="GO:0046689">
    <property type="term" value="P:response to mercury ion"/>
    <property type="evidence" value="ECO:0007669"/>
    <property type="project" value="UniProtKB-KW"/>
</dbReference>
<dbReference type="CDD" id="cd04783">
    <property type="entry name" value="HTH_MerR1"/>
    <property type="match status" value="1"/>
</dbReference>
<evidence type="ECO:0000256" key="7">
    <source>
        <dbReference type="ARBA" id="ARBA00024874"/>
    </source>
</evidence>
<organism evidence="9 10">
    <name type="scientific">Minwuia thermotolerans</name>
    <dbReference type="NCBI Taxonomy" id="2056226"/>
    <lineage>
        <taxon>Bacteria</taxon>
        <taxon>Pseudomonadati</taxon>
        <taxon>Pseudomonadota</taxon>
        <taxon>Alphaproteobacteria</taxon>
        <taxon>Minwuiales</taxon>
        <taxon>Minwuiaceae</taxon>
        <taxon>Minwuia</taxon>
    </lineage>
</organism>
<dbReference type="Gene3D" id="1.10.1660.10">
    <property type="match status" value="1"/>
</dbReference>
<evidence type="ECO:0000256" key="4">
    <source>
        <dbReference type="ARBA" id="ARBA00023015"/>
    </source>
</evidence>
<name>A0A2M9G0F7_9PROT</name>
<evidence type="ECO:0000256" key="1">
    <source>
        <dbReference type="ARBA" id="ARBA00017146"/>
    </source>
</evidence>
<dbReference type="PANTHER" id="PTHR30204:SF94">
    <property type="entry name" value="HEAVY METAL-DEPENDENT TRANSCRIPTIONAL REGULATOR HI_0293-RELATED"/>
    <property type="match status" value="1"/>
</dbReference>
<dbReference type="GO" id="GO:0003700">
    <property type="term" value="F:DNA-binding transcription factor activity"/>
    <property type="evidence" value="ECO:0007669"/>
    <property type="project" value="InterPro"/>
</dbReference>